<dbReference type="VEuPathDB" id="FungiDB:I7I51_05999"/>
<evidence type="ECO:0000313" key="1">
    <source>
        <dbReference type="EMBL" id="QSS65157.1"/>
    </source>
</evidence>
<gene>
    <name evidence="1" type="ORF">I7I51_05999</name>
</gene>
<evidence type="ECO:0000313" key="2">
    <source>
        <dbReference type="Proteomes" id="UP000663671"/>
    </source>
</evidence>
<proteinExistence type="predicted"/>
<dbReference type="Proteomes" id="UP000663671">
    <property type="component" value="Chromosome 3"/>
</dbReference>
<name>A0A8A1MM49_AJECA</name>
<dbReference type="AlphaFoldDB" id="A0A8A1MM49"/>
<reference evidence="1" key="1">
    <citation type="submission" date="2021-01" db="EMBL/GenBank/DDBJ databases">
        <title>Chromosome-level genome assembly of a human fungal pathogen reveals clustering of transcriptionally co-regulated genes.</title>
        <authorList>
            <person name="Voorhies M."/>
            <person name="Cohen S."/>
            <person name="Shea T.P."/>
            <person name="Petrus S."/>
            <person name="Munoz J.F."/>
            <person name="Poplawski S."/>
            <person name="Goldman W.E."/>
            <person name="Michael T."/>
            <person name="Cuomo C.A."/>
            <person name="Sil A."/>
            <person name="Beyhan S."/>
        </authorList>
    </citation>
    <scope>NUCLEOTIDE SEQUENCE</scope>
    <source>
        <strain evidence="1">WU24</strain>
    </source>
</reference>
<dbReference type="EMBL" id="CP069115">
    <property type="protein sequence ID" value="QSS65157.1"/>
    <property type="molecule type" value="Genomic_DNA"/>
</dbReference>
<organism evidence="1 2">
    <name type="scientific">Ajellomyces capsulatus</name>
    <name type="common">Darling's disease fungus</name>
    <name type="synonym">Histoplasma capsulatum</name>
    <dbReference type="NCBI Taxonomy" id="5037"/>
    <lineage>
        <taxon>Eukaryota</taxon>
        <taxon>Fungi</taxon>
        <taxon>Dikarya</taxon>
        <taxon>Ascomycota</taxon>
        <taxon>Pezizomycotina</taxon>
        <taxon>Eurotiomycetes</taxon>
        <taxon>Eurotiomycetidae</taxon>
        <taxon>Onygenales</taxon>
        <taxon>Ajellomycetaceae</taxon>
        <taxon>Histoplasma</taxon>
    </lineage>
</organism>
<sequence length="187" mass="21187">MYRKLVYIQEEEKLAEADLGMRLAVAAAVARPTDNRRKHRKAQASRAADSDRAYLDLNPRRRLSAPFCWIRLDLWLVFGDALVVPWGREGPRALPLQSPASFLSITELQFARDTPPPNIQPAGDRQIVPRHRCSVVSNPTKIMGFCLTQKSGLGFHRIQAKPVMGWENRDARTNPWLTLSYVPTQEG</sequence>
<protein>
    <submittedName>
        <fullName evidence="1">Uncharacterized protein</fullName>
    </submittedName>
</protein>
<accession>A0A8A1MM49</accession>